<feature type="domain" description="Dipeptidylpeptidase IV N-terminal" evidence="1">
    <location>
        <begin position="103"/>
        <end position="231"/>
    </location>
</feature>
<dbReference type="EMBL" id="JAAGNN010000001">
    <property type="protein sequence ID" value="KAF4093430.1"/>
    <property type="molecule type" value="Genomic_DNA"/>
</dbReference>
<dbReference type="InterPro" id="IPR050278">
    <property type="entry name" value="Serine_Prot_S9B/DPPIV"/>
</dbReference>
<sequence length="232" mass="26508">MHAGKIILCVLGAAAVVTLIAVPTAIYVNGKNPEETKRTFTLNDYFNSSIRARSFNMRWISDHEYLHSTREESVLLFNVSSETGEKFLAESLDFYKAFDYTVSADRKFVCLLTNYSKIWRHSYKATYLIYDRENGKLLATDIPHEVQYLTWAPTGHKLAYVWNNNVYVKSSPSAPAEQVTSNGSPVILNGIPDWVYEEEMFSTNHAMWWSPSGKFLAFAEFNDTDVHAIEYS</sequence>
<dbReference type="Pfam" id="PF00930">
    <property type="entry name" value="DPPIV_N"/>
    <property type="match status" value="1"/>
</dbReference>
<evidence type="ECO:0000259" key="1">
    <source>
        <dbReference type="Pfam" id="PF00930"/>
    </source>
</evidence>
<dbReference type="InterPro" id="IPR040522">
    <property type="entry name" value="DPPIV_rep"/>
</dbReference>
<dbReference type="GO" id="GO:0005886">
    <property type="term" value="C:plasma membrane"/>
    <property type="evidence" value="ECO:0007669"/>
    <property type="project" value="TreeGrafter"/>
</dbReference>
<protein>
    <recommendedName>
        <fullName evidence="5">Dipeptidylpeptidase IV N-terminal domain-containing protein</fullName>
    </recommendedName>
</protein>
<dbReference type="PANTHER" id="PTHR11731">
    <property type="entry name" value="PROTEASE FAMILY S9B,C DIPEPTIDYL-PEPTIDASE IV-RELATED"/>
    <property type="match status" value="1"/>
</dbReference>
<dbReference type="SUPFAM" id="SSF82171">
    <property type="entry name" value="DPP6 N-terminal domain-like"/>
    <property type="match status" value="1"/>
</dbReference>
<gene>
    <name evidence="3" type="ORF">AMELA_G00001910</name>
</gene>
<accession>A0A7J6BF60</accession>
<proteinExistence type="predicted"/>
<dbReference type="Proteomes" id="UP000593565">
    <property type="component" value="Unassembled WGS sequence"/>
</dbReference>
<feature type="domain" description="Dipeptidyl peptidase 4 low complexity region" evidence="2">
    <location>
        <begin position="36"/>
        <end position="55"/>
    </location>
</feature>
<evidence type="ECO:0000259" key="2">
    <source>
        <dbReference type="Pfam" id="PF18811"/>
    </source>
</evidence>
<evidence type="ECO:0008006" key="5">
    <source>
        <dbReference type="Google" id="ProtNLM"/>
    </source>
</evidence>
<dbReference type="PANTHER" id="PTHR11731:SF205">
    <property type="entry name" value="DIPEPTIDYL PEPTIDASE 4"/>
    <property type="match status" value="1"/>
</dbReference>
<name>A0A7J6BF60_AMEME</name>
<dbReference type="Gene3D" id="2.140.10.30">
    <property type="entry name" value="Dipeptidylpeptidase IV, N-terminal domain"/>
    <property type="match status" value="1"/>
</dbReference>
<comment type="caution">
    <text evidence="3">The sequence shown here is derived from an EMBL/GenBank/DDBJ whole genome shotgun (WGS) entry which is preliminary data.</text>
</comment>
<dbReference type="AlphaFoldDB" id="A0A7J6BF60"/>
<dbReference type="Pfam" id="PF18811">
    <property type="entry name" value="DPPIV_rep"/>
    <property type="match status" value="1"/>
</dbReference>
<dbReference type="GO" id="GO:0008239">
    <property type="term" value="F:dipeptidyl-peptidase activity"/>
    <property type="evidence" value="ECO:0007669"/>
    <property type="project" value="TreeGrafter"/>
</dbReference>
<organism evidence="3 4">
    <name type="scientific">Ameiurus melas</name>
    <name type="common">Black bullhead</name>
    <name type="synonym">Silurus melas</name>
    <dbReference type="NCBI Taxonomy" id="219545"/>
    <lineage>
        <taxon>Eukaryota</taxon>
        <taxon>Metazoa</taxon>
        <taxon>Chordata</taxon>
        <taxon>Craniata</taxon>
        <taxon>Vertebrata</taxon>
        <taxon>Euteleostomi</taxon>
        <taxon>Actinopterygii</taxon>
        <taxon>Neopterygii</taxon>
        <taxon>Teleostei</taxon>
        <taxon>Ostariophysi</taxon>
        <taxon>Siluriformes</taxon>
        <taxon>Ictaluridae</taxon>
        <taxon>Ameiurus</taxon>
    </lineage>
</organism>
<keyword evidence="4" id="KW-1185">Reference proteome</keyword>
<dbReference type="GO" id="GO:0006508">
    <property type="term" value="P:proteolysis"/>
    <property type="evidence" value="ECO:0007669"/>
    <property type="project" value="InterPro"/>
</dbReference>
<evidence type="ECO:0000313" key="4">
    <source>
        <dbReference type="Proteomes" id="UP000593565"/>
    </source>
</evidence>
<reference evidence="3 4" key="1">
    <citation type="submission" date="2020-02" db="EMBL/GenBank/DDBJ databases">
        <title>A chromosome-scale genome assembly of the black bullhead catfish (Ameiurus melas).</title>
        <authorList>
            <person name="Wen M."/>
            <person name="Zham M."/>
            <person name="Cabau C."/>
            <person name="Klopp C."/>
            <person name="Donnadieu C."/>
            <person name="Roques C."/>
            <person name="Bouchez O."/>
            <person name="Lampietro C."/>
            <person name="Jouanno E."/>
            <person name="Herpin A."/>
            <person name="Louis A."/>
            <person name="Berthelot C."/>
            <person name="Parey E."/>
            <person name="Roest-Crollius H."/>
            <person name="Braasch I."/>
            <person name="Postlethwait J."/>
            <person name="Robinson-Rechavi M."/>
            <person name="Echchiki A."/>
            <person name="Begum T."/>
            <person name="Montfort J."/>
            <person name="Schartl M."/>
            <person name="Bobe J."/>
            <person name="Guiguen Y."/>
        </authorList>
    </citation>
    <scope>NUCLEOTIDE SEQUENCE [LARGE SCALE GENOMIC DNA]</scope>
    <source>
        <strain evidence="3">M_S1</strain>
        <tissue evidence="3">Blood</tissue>
    </source>
</reference>
<dbReference type="InterPro" id="IPR002469">
    <property type="entry name" value="Peptidase_S9B_N"/>
</dbReference>
<evidence type="ECO:0000313" key="3">
    <source>
        <dbReference type="EMBL" id="KAF4093430.1"/>
    </source>
</evidence>